<evidence type="ECO:0000313" key="2">
    <source>
        <dbReference type="EMBL" id="VEL27493.1"/>
    </source>
</evidence>
<proteinExistence type="predicted"/>
<sequence>MLFDCHRVAKTLPGANLPQSPSSIAGIGAGSEQGASSFSSHLTLGAGVGVGSGGIANTALITPPDPGSNETPPPQGPLTGSGDGMSDPHSGYPINKYAESTYSPSSHTAGGDVNTTNEARLATGIRPSPSILRDPASEVYLAYPAGASQLAWTWVPGSSTGRLLMPLGPGGKPVRPERDRYTRQRQLSPGSSSVDGMNNRWRPMHRHHPAYWSAFKQQERLRIDRQIAAFTTDDADMMTMNAARHGTGSFTPAAETRRKVVTPKMQGFRSRSTYPGQGREYETNLGNK</sequence>
<feature type="compositionally biased region" description="Low complexity" evidence="1">
    <location>
        <begin position="19"/>
        <end position="37"/>
    </location>
</feature>
<name>A0A3S5C0J6_9PLAT</name>
<evidence type="ECO:0000313" key="3">
    <source>
        <dbReference type="Proteomes" id="UP000784294"/>
    </source>
</evidence>
<accession>A0A3S5C0J6</accession>
<feature type="region of interest" description="Disordered" evidence="1">
    <location>
        <begin position="264"/>
        <end position="288"/>
    </location>
</feature>
<organism evidence="2 3">
    <name type="scientific">Protopolystoma xenopodis</name>
    <dbReference type="NCBI Taxonomy" id="117903"/>
    <lineage>
        <taxon>Eukaryota</taxon>
        <taxon>Metazoa</taxon>
        <taxon>Spiralia</taxon>
        <taxon>Lophotrochozoa</taxon>
        <taxon>Platyhelminthes</taxon>
        <taxon>Monogenea</taxon>
        <taxon>Polyopisthocotylea</taxon>
        <taxon>Polystomatidea</taxon>
        <taxon>Polystomatidae</taxon>
        <taxon>Protopolystoma</taxon>
    </lineage>
</organism>
<gene>
    <name evidence="2" type="ORF">PXEA_LOCUS20933</name>
</gene>
<reference evidence="2" key="1">
    <citation type="submission" date="2018-11" db="EMBL/GenBank/DDBJ databases">
        <authorList>
            <consortium name="Pathogen Informatics"/>
        </authorList>
    </citation>
    <scope>NUCLEOTIDE SEQUENCE</scope>
</reference>
<feature type="compositionally biased region" description="Polar residues" evidence="1">
    <location>
        <begin position="98"/>
        <end position="114"/>
    </location>
</feature>
<feature type="region of interest" description="Disordered" evidence="1">
    <location>
        <begin position="165"/>
        <end position="199"/>
    </location>
</feature>
<dbReference type="Proteomes" id="UP000784294">
    <property type="component" value="Unassembled WGS sequence"/>
</dbReference>
<dbReference type="EMBL" id="CAAALY010087617">
    <property type="protein sequence ID" value="VEL27493.1"/>
    <property type="molecule type" value="Genomic_DNA"/>
</dbReference>
<feature type="compositionally biased region" description="Pro residues" evidence="1">
    <location>
        <begin position="63"/>
        <end position="76"/>
    </location>
</feature>
<feature type="region of interest" description="Disordered" evidence="1">
    <location>
        <begin position="12"/>
        <end position="37"/>
    </location>
</feature>
<comment type="caution">
    <text evidence="2">The sequence shown here is derived from an EMBL/GenBank/DDBJ whole genome shotgun (WGS) entry which is preliminary data.</text>
</comment>
<evidence type="ECO:0000256" key="1">
    <source>
        <dbReference type="SAM" id="MobiDB-lite"/>
    </source>
</evidence>
<feature type="region of interest" description="Disordered" evidence="1">
    <location>
        <begin position="57"/>
        <end position="114"/>
    </location>
</feature>
<keyword evidence="3" id="KW-1185">Reference proteome</keyword>
<protein>
    <submittedName>
        <fullName evidence="2">Uncharacterized protein</fullName>
    </submittedName>
</protein>
<dbReference type="AlphaFoldDB" id="A0A3S5C0J6"/>
<feature type="compositionally biased region" description="Polar residues" evidence="1">
    <location>
        <begin position="184"/>
        <end position="196"/>
    </location>
</feature>